<evidence type="ECO:0000313" key="4">
    <source>
        <dbReference type="EMBL" id="AHG65755.1"/>
    </source>
</evidence>
<dbReference type="Proteomes" id="UP000019095">
    <property type="component" value="Chromosome"/>
</dbReference>
<evidence type="ECO:0000256" key="2">
    <source>
        <dbReference type="SAM" id="SignalP"/>
    </source>
</evidence>
<dbReference type="STRING" id="1247726.MIM_c36970"/>
<dbReference type="SUPFAM" id="SSF53807">
    <property type="entry name" value="Helical backbone' metal receptor"/>
    <property type="match status" value="1"/>
</dbReference>
<dbReference type="OrthoDB" id="6495095at2"/>
<sequence length="311" mass="33256">MSRRKHAAFLSMTDAIKGALLAALLCSSALVADPAAATEKKAVSLSPHLTELAYAAGAGNHLLGVAEGSNYPPAASALPQVGSGVAPNAERIALLQPDVILAWGYKDSKDLYPNLRKLNIPIFYQAPTSLDDITDDIEKLGALFNTQASANATAQQLREILSSTRERYQHAAKINIFVLVSQEPLYTLGARSFVVDALHACGAESAFENVSAPAPIVSKEQLLLAHPQAVLFAAKNVTAESKVLGAYFSSMGLRLQADQLLGMNPDIIFRPTDRLIRALPALCSDIDRIRRRLAPVASVSPLPPPHHRPSM</sequence>
<reference evidence="4 5" key="1">
    <citation type="journal article" date="2014" name="Microbiology">
        <title>Unravelling the complete genome sequence of Advenella mimigardefordensis strain DPN7T and novel insights in the catabolism of the xenobiotic polythioester precursor 3,3'-dithiodipropionate.</title>
        <authorList>
            <person name="Wubbeler J.H."/>
            <person name="Hiessl S."/>
            <person name="Schuldes J."/>
            <person name="Thurmer A."/>
            <person name="Daniel R."/>
            <person name="Steinbuchel A."/>
        </authorList>
    </citation>
    <scope>NUCLEOTIDE SEQUENCE [LARGE SCALE GENOMIC DNA]</scope>
    <source>
        <strain evidence="5">DSM 17166 / LMG 22922 / DPN7</strain>
    </source>
</reference>
<dbReference type="Gene3D" id="3.40.50.1980">
    <property type="entry name" value="Nitrogenase molybdenum iron protein domain"/>
    <property type="match status" value="2"/>
</dbReference>
<dbReference type="RefSeq" id="WP_025374457.1">
    <property type="nucleotide sequence ID" value="NZ_CP003915.1"/>
</dbReference>
<feature type="signal peptide" evidence="2">
    <location>
        <begin position="1"/>
        <end position="32"/>
    </location>
</feature>
<dbReference type="PROSITE" id="PS50983">
    <property type="entry name" value="FE_B12_PBP"/>
    <property type="match status" value="1"/>
</dbReference>
<dbReference type="AlphaFoldDB" id="W0PJM8"/>
<dbReference type="HOGENOM" id="CLU_038034_2_5_4"/>
<accession>W0PJM8</accession>
<organism evidence="4 5">
    <name type="scientific">Advenella mimigardefordensis (strain DSM 17166 / LMG 22922 / DPN7)</name>
    <dbReference type="NCBI Taxonomy" id="1247726"/>
    <lineage>
        <taxon>Bacteria</taxon>
        <taxon>Pseudomonadati</taxon>
        <taxon>Pseudomonadota</taxon>
        <taxon>Betaproteobacteria</taxon>
        <taxon>Burkholderiales</taxon>
        <taxon>Alcaligenaceae</taxon>
    </lineage>
</organism>
<gene>
    <name evidence="4" type="ORF">MIM_c36970</name>
</gene>
<keyword evidence="1 2" id="KW-0732">Signal</keyword>
<name>W0PJM8_ADVMD</name>
<dbReference type="InterPro" id="IPR054828">
    <property type="entry name" value="Vit_B12_bind_prot"/>
</dbReference>
<dbReference type="InterPro" id="IPR050902">
    <property type="entry name" value="ABC_Transporter_SBP"/>
</dbReference>
<evidence type="ECO:0000256" key="1">
    <source>
        <dbReference type="ARBA" id="ARBA00022729"/>
    </source>
</evidence>
<proteinExistence type="predicted"/>
<dbReference type="EMBL" id="CP003915">
    <property type="protein sequence ID" value="AHG65755.1"/>
    <property type="molecule type" value="Genomic_DNA"/>
</dbReference>
<dbReference type="PANTHER" id="PTHR30535">
    <property type="entry name" value="VITAMIN B12-BINDING PROTEIN"/>
    <property type="match status" value="1"/>
</dbReference>
<dbReference type="eggNOG" id="COG0614">
    <property type="taxonomic scope" value="Bacteria"/>
</dbReference>
<keyword evidence="5" id="KW-1185">Reference proteome</keyword>
<dbReference type="Pfam" id="PF01497">
    <property type="entry name" value="Peripla_BP_2"/>
    <property type="match status" value="1"/>
</dbReference>
<evidence type="ECO:0000313" key="5">
    <source>
        <dbReference type="Proteomes" id="UP000019095"/>
    </source>
</evidence>
<feature type="chain" id="PRO_5004793019" evidence="2">
    <location>
        <begin position="33"/>
        <end position="311"/>
    </location>
</feature>
<dbReference type="PANTHER" id="PTHR30535:SF34">
    <property type="entry name" value="MOLYBDATE-BINDING PROTEIN MOLA"/>
    <property type="match status" value="1"/>
</dbReference>
<evidence type="ECO:0000259" key="3">
    <source>
        <dbReference type="PROSITE" id="PS50983"/>
    </source>
</evidence>
<dbReference type="KEGG" id="amim:MIM_c36970"/>
<feature type="domain" description="Fe/B12 periplasmic-binding" evidence="3">
    <location>
        <begin position="41"/>
        <end position="297"/>
    </location>
</feature>
<dbReference type="NCBIfam" id="NF038402">
    <property type="entry name" value="TroA_like"/>
    <property type="match status" value="1"/>
</dbReference>
<dbReference type="InterPro" id="IPR002491">
    <property type="entry name" value="ABC_transptr_periplasmic_BD"/>
</dbReference>
<protein>
    <submittedName>
        <fullName evidence="4">ABC transporter Vitamin B12-binding protein BtuF</fullName>
    </submittedName>
</protein>